<evidence type="ECO:0000313" key="2">
    <source>
        <dbReference type="Proteomes" id="UP000435112"/>
    </source>
</evidence>
<dbReference type="EMBL" id="QXFU01005503">
    <property type="protein sequence ID" value="KAE8964119.1"/>
    <property type="molecule type" value="Genomic_DNA"/>
</dbReference>
<comment type="caution">
    <text evidence="1">The sequence shown here is derived from an EMBL/GenBank/DDBJ whole genome shotgun (WGS) entry which is preliminary data.</text>
</comment>
<accession>A0A6A3H3I3</accession>
<dbReference type="OrthoDB" id="139740at2759"/>
<evidence type="ECO:0000313" key="1">
    <source>
        <dbReference type="EMBL" id="KAE8964119.1"/>
    </source>
</evidence>
<gene>
    <name evidence="1" type="ORF">PR002_g29074</name>
</gene>
<dbReference type="Proteomes" id="UP000435112">
    <property type="component" value="Unassembled WGS sequence"/>
</dbReference>
<proteinExistence type="predicted"/>
<protein>
    <submittedName>
        <fullName evidence="1">Uncharacterized protein</fullName>
    </submittedName>
</protein>
<organism evidence="1 2">
    <name type="scientific">Phytophthora rubi</name>
    <dbReference type="NCBI Taxonomy" id="129364"/>
    <lineage>
        <taxon>Eukaryota</taxon>
        <taxon>Sar</taxon>
        <taxon>Stramenopiles</taxon>
        <taxon>Oomycota</taxon>
        <taxon>Peronosporomycetes</taxon>
        <taxon>Peronosporales</taxon>
        <taxon>Peronosporaceae</taxon>
        <taxon>Phytophthora</taxon>
    </lineage>
</organism>
<name>A0A6A3H3I3_9STRA</name>
<reference evidence="1 2" key="1">
    <citation type="submission" date="2018-09" db="EMBL/GenBank/DDBJ databases">
        <title>Genomic investigation of the strawberry pathogen Phytophthora fragariae indicates pathogenicity is determined by transcriptional variation in three key races.</title>
        <authorList>
            <person name="Adams T.M."/>
            <person name="Armitage A.D."/>
            <person name="Sobczyk M.K."/>
            <person name="Bates H.J."/>
            <person name="Dunwell J.M."/>
            <person name="Nellist C.F."/>
            <person name="Harrison R.J."/>
        </authorList>
    </citation>
    <scope>NUCLEOTIDE SEQUENCE [LARGE SCALE GENOMIC DNA]</scope>
    <source>
        <strain evidence="1 2">SCRP324</strain>
    </source>
</reference>
<sequence>MLHVSYLGQEVAVRVVVLLPLTDRLVTLGYRRIPILGQLVQLGGELGHPSGYLGLFLTKLIPLLLKFIPLLTDPPDLGDLSFVMGRPRVYVLEALHGVVPILDQAVPLSVVAPTSFLGALEGIFCFRVLAADRIQLARKIFNLAFSSPQPAVATVATKRVQLLRQLLNLALSRLQPVRMATTAERVEITPQPLNSAVGGIQLVHRALMHTV</sequence>
<dbReference type="AlphaFoldDB" id="A0A6A3H3I3"/>